<dbReference type="EMBL" id="DSZZ01000343">
    <property type="protein sequence ID" value="HGU53307.1"/>
    <property type="molecule type" value="Genomic_DNA"/>
</dbReference>
<evidence type="ECO:0000313" key="2">
    <source>
        <dbReference type="EMBL" id="HGU53307.1"/>
    </source>
</evidence>
<dbReference type="PANTHER" id="PTHR38730">
    <property type="entry name" value="SLL7028 PROTEIN"/>
    <property type="match status" value="1"/>
</dbReference>
<protein>
    <recommendedName>
        <fullName evidence="1">VWA-like domain-containing protein</fullName>
    </recommendedName>
</protein>
<dbReference type="InterPro" id="IPR018698">
    <property type="entry name" value="VWA-like_dom"/>
</dbReference>
<dbReference type="AlphaFoldDB" id="A0A7V4KE13"/>
<dbReference type="SUPFAM" id="SSF53300">
    <property type="entry name" value="vWA-like"/>
    <property type="match status" value="1"/>
</dbReference>
<reference evidence="2" key="1">
    <citation type="journal article" date="2020" name="mSystems">
        <title>Genome- and Community-Level Interaction Insights into Carbon Utilization and Element Cycling Functions of Hydrothermarchaeota in Hydrothermal Sediment.</title>
        <authorList>
            <person name="Zhou Z."/>
            <person name="Liu Y."/>
            <person name="Xu W."/>
            <person name="Pan J."/>
            <person name="Luo Z.H."/>
            <person name="Li M."/>
        </authorList>
    </citation>
    <scope>NUCLEOTIDE SEQUENCE [LARGE SCALE GENOMIC DNA]</scope>
    <source>
        <strain evidence="2">SpSt-61</strain>
    </source>
</reference>
<accession>A0A7V4KE13</accession>
<dbReference type="InterPro" id="IPR036465">
    <property type="entry name" value="vWFA_dom_sf"/>
</dbReference>
<evidence type="ECO:0000259" key="1">
    <source>
        <dbReference type="Pfam" id="PF09967"/>
    </source>
</evidence>
<gene>
    <name evidence="2" type="ORF">ENT78_07300</name>
</gene>
<dbReference type="PANTHER" id="PTHR38730:SF1">
    <property type="entry name" value="SLL7028 PROTEIN"/>
    <property type="match status" value="1"/>
</dbReference>
<sequence length="468" mass="53634">MGEKDRLKTSIVSAEPRDLLLKAILFKPDTLLDPQDLLYAGLLNYVEVEDSKICGIAAARFSEDLKFKIYVNIENIVKKFPYMNSDQLVYLLRAIVKHELWHIISGHIFMLGKSVIVNGSRINQKSDFLLKIEGPIMTYLYNLATDSIINEQIVEFRNLDVLLVSPEDFLEENFDKNYERPIFVGKTKLLTGDYTAEELTAVLYLRYKEAIQKTLETLKTNSVNDVYHEHEKHILNGDFIQNEGTHTETFLSETLERIADTVISKAQEEAKKLKGYERLNAYLKLKPSKSKLDWNYLLANVISSVSSQDKLIVNKHRLNKRYNTAPRITHTRAPKIVAFIDSSSSVSDKVLQRFVDEVSGLTSKLNVSVILYFFSVDISPRQLLRRKNQELVVTDRGGTNLKTALQQAEKNDLKTADVLIIFTDGYDDFPEKELKTLKATKVFVFPSKHDKEYEKKAKKLGNVILIDD</sequence>
<feature type="domain" description="VWA-like" evidence="1">
    <location>
        <begin position="336"/>
        <end position="431"/>
    </location>
</feature>
<comment type="caution">
    <text evidence="2">The sequence shown here is derived from an EMBL/GenBank/DDBJ whole genome shotgun (WGS) entry which is preliminary data.</text>
</comment>
<proteinExistence type="predicted"/>
<dbReference type="Gene3D" id="3.40.50.410">
    <property type="entry name" value="von Willebrand factor, type A domain"/>
    <property type="match status" value="1"/>
</dbReference>
<organism evidence="2">
    <name type="scientific">Fervidobacterium pennivorans</name>
    <dbReference type="NCBI Taxonomy" id="93466"/>
    <lineage>
        <taxon>Bacteria</taxon>
        <taxon>Thermotogati</taxon>
        <taxon>Thermotogota</taxon>
        <taxon>Thermotogae</taxon>
        <taxon>Thermotogales</taxon>
        <taxon>Fervidobacteriaceae</taxon>
        <taxon>Fervidobacterium</taxon>
    </lineage>
</organism>
<name>A0A7V4KE13_FERPE</name>
<dbReference type="Pfam" id="PF09967">
    <property type="entry name" value="DUF2201"/>
    <property type="match status" value="1"/>
</dbReference>